<comment type="caution">
    <text evidence="3">The sequence shown here is derived from an EMBL/GenBank/DDBJ whole genome shotgun (WGS) entry which is preliminary data.</text>
</comment>
<dbReference type="Gene3D" id="3.40.50.12780">
    <property type="entry name" value="N-terminal domain of ligase-like"/>
    <property type="match status" value="1"/>
</dbReference>
<dbReference type="Pfam" id="PF00501">
    <property type="entry name" value="AMP-binding"/>
    <property type="match status" value="1"/>
</dbReference>
<name>A0AAD5KRT7_9FUNG</name>
<dbReference type="Pfam" id="PF23562">
    <property type="entry name" value="AMP-binding_C_3"/>
    <property type="match status" value="1"/>
</dbReference>
<dbReference type="PANTHER" id="PTHR43201:SF8">
    <property type="entry name" value="ACYL-COA SYNTHETASE FAMILY MEMBER 3"/>
    <property type="match status" value="1"/>
</dbReference>
<protein>
    <recommendedName>
        <fullName evidence="2">AMP-dependent synthetase/ligase domain-containing protein</fullName>
    </recommendedName>
</protein>
<reference evidence="3" key="1">
    <citation type="journal article" date="2022" name="IScience">
        <title>Evolution of zygomycete secretomes and the origins of terrestrial fungal ecologies.</title>
        <authorList>
            <person name="Chang Y."/>
            <person name="Wang Y."/>
            <person name="Mondo S."/>
            <person name="Ahrendt S."/>
            <person name="Andreopoulos W."/>
            <person name="Barry K."/>
            <person name="Beard J."/>
            <person name="Benny G.L."/>
            <person name="Blankenship S."/>
            <person name="Bonito G."/>
            <person name="Cuomo C."/>
            <person name="Desiro A."/>
            <person name="Gervers K.A."/>
            <person name="Hundley H."/>
            <person name="Kuo A."/>
            <person name="LaButti K."/>
            <person name="Lang B.F."/>
            <person name="Lipzen A."/>
            <person name="O'Donnell K."/>
            <person name="Pangilinan J."/>
            <person name="Reynolds N."/>
            <person name="Sandor L."/>
            <person name="Smith M.E."/>
            <person name="Tsang A."/>
            <person name="Grigoriev I.V."/>
            <person name="Stajich J.E."/>
            <person name="Spatafora J.W."/>
        </authorList>
    </citation>
    <scope>NUCLEOTIDE SEQUENCE</scope>
    <source>
        <strain evidence="3">RSA 2281</strain>
    </source>
</reference>
<evidence type="ECO:0000313" key="4">
    <source>
        <dbReference type="Proteomes" id="UP001209540"/>
    </source>
</evidence>
<dbReference type="InterPro" id="IPR042099">
    <property type="entry name" value="ANL_N_sf"/>
</dbReference>
<accession>A0AAD5KRT7</accession>
<dbReference type="EMBL" id="JAIXMP010000001">
    <property type="protein sequence ID" value="KAI9278554.1"/>
    <property type="molecule type" value="Genomic_DNA"/>
</dbReference>
<reference evidence="3" key="2">
    <citation type="submission" date="2023-02" db="EMBL/GenBank/DDBJ databases">
        <authorList>
            <consortium name="DOE Joint Genome Institute"/>
            <person name="Mondo S.J."/>
            <person name="Chang Y."/>
            <person name="Wang Y."/>
            <person name="Ahrendt S."/>
            <person name="Andreopoulos W."/>
            <person name="Barry K."/>
            <person name="Beard J."/>
            <person name="Benny G.L."/>
            <person name="Blankenship S."/>
            <person name="Bonito G."/>
            <person name="Cuomo C."/>
            <person name="Desiro A."/>
            <person name="Gervers K.A."/>
            <person name="Hundley H."/>
            <person name="Kuo A."/>
            <person name="LaButti K."/>
            <person name="Lang B.F."/>
            <person name="Lipzen A."/>
            <person name="O'Donnell K."/>
            <person name="Pangilinan J."/>
            <person name="Reynolds N."/>
            <person name="Sandor L."/>
            <person name="Smith M.W."/>
            <person name="Tsang A."/>
            <person name="Grigoriev I.V."/>
            <person name="Stajich J.E."/>
            <person name="Spatafora J.W."/>
        </authorList>
    </citation>
    <scope>NUCLEOTIDE SEQUENCE</scope>
    <source>
        <strain evidence="3">RSA 2281</strain>
    </source>
</reference>
<keyword evidence="4" id="KW-1185">Reference proteome</keyword>
<feature type="domain" description="AMP-dependent synthetase/ligase" evidence="2">
    <location>
        <begin position="27"/>
        <end position="408"/>
    </location>
</feature>
<evidence type="ECO:0000313" key="3">
    <source>
        <dbReference type="EMBL" id="KAI9278554.1"/>
    </source>
</evidence>
<sequence length="640" mass="72835">MITSQYDDDGHSDLPNYTDFDSLLQVFETFSARHQDKVFIRYQIQPNSQEYRTLTYGQVNTIATYLADTWNCTILQNDDMGHIQRKQQKPCLIILNDDPVQSILTFFATLKLNLIYFPLATHDSDTAITYFLEKTSPRYLIISKTMRSKAQRCIPPGSTIQIKIWDEQLNIEKIIATNNVAVSVQLQPRSGDMNMNMNMNMNKLDGGAAVGITTKNDPSSTVAYMHTSGSTSLLPKLVEWSTQLCMYSTCEILLKSIQNSNVRMESSDVLLIPILLMTGPDIDFILATMMMGSSIVAFHNNTPRPFDLLAASKIFHATLILASPYTLEGLAEYLMQKQDNDTVVANFPSAPNNTTKKFDLDHKISVFEQFKCCITFGAALRTSIGCLLQSKGLNVQTLYGATEIDNLCISDVSKENQEHWNCLRPSGALTQYSSFEPYQDGINKYNKNTENEDVVLYQLIIHNDHPVLPKSVRNRPNGDFATGDLFVHHQEARNNHHEPCFCWKLVGRIDDTFKTSLGEKVIPKPMEMEICNEEIIRNCILVGENREYTAVLVELDLDKAQNYTESERTLRVYEAVRRANSYALYYAIVLVPDFVYILPFDKQLPTTRKKQVSRKKAIAMFKEEIEQLYNHHSSRNTTSI</sequence>
<comment type="similarity">
    <text evidence="1">Belongs to the ATP-dependent AMP-binding enzyme family.</text>
</comment>
<dbReference type="InterPro" id="IPR000873">
    <property type="entry name" value="AMP-dep_synth/lig_dom"/>
</dbReference>
<dbReference type="GO" id="GO:0031956">
    <property type="term" value="F:medium-chain fatty acid-CoA ligase activity"/>
    <property type="evidence" value="ECO:0007669"/>
    <property type="project" value="TreeGrafter"/>
</dbReference>
<proteinExistence type="inferred from homology"/>
<dbReference type="GO" id="GO:0006631">
    <property type="term" value="P:fatty acid metabolic process"/>
    <property type="evidence" value="ECO:0007669"/>
    <property type="project" value="TreeGrafter"/>
</dbReference>
<gene>
    <name evidence="3" type="ORF">BDA99DRAFT_492493</name>
</gene>
<dbReference type="SUPFAM" id="SSF56801">
    <property type="entry name" value="Acetyl-CoA synthetase-like"/>
    <property type="match status" value="1"/>
</dbReference>
<dbReference type="PANTHER" id="PTHR43201">
    <property type="entry name" value="ACYL-COA SYNTHETASE"/>
    <property type="match status" value="1"/>
</dbReference>
<evidence type="ECO:0000259" key="2">
    <source>
        <dbReference type="Pfam" id="PF00501"/>
    </source>
</evidence>
<organism evidence="3 4">
    <name type="scientific">Phascolomyces articulosus</name>
    <dbReference type="NCBI Taxonomy" id="60185"/>
    <lineage>
        <taxon>Eukaryota</taxon>
        <taxon>Fungi</taxon>
        <taxon>Fungi incertae sedis</taxon>
        <taxon>Mucoromycota</taxon>
        <taxon>Mucoromycotina</taxon>
        <taxon>Mucoromycetes</taxon>
        <taxon>Mucorales</taxon>
        <taxon>Lichtheimiaceae</taxon>
        <taxon>Phascolomyces</taxon>
    </lineage>
</organism>
<evidence type="ECO:0000256" key="1">
    <source>
        <dbReference type="ARBA" id="ARBA00006432"/>
    </source>
</evidence>
<dbReference type="Proteomes" id="UP001209540">
    <property type="component" value="Unassembled WGS sequence"/>
</dbReference>
<dbReference type="AlphaFoldDB" id="A0AAD5KRT7"/>